<keyword evidence="5" id="KW-1185">Reference proteome</keyword>
<keyword evidence="2" id="KW-0040">ANK repeat</keyword>
<dbReference type="InterPro" id="IPR002110">
    <property type="entry name" value="Ankyrin_rpt"/>
</dbReference>
<feature type="domain" description="Protein kinase" evidence="3">
    <location>
        <begin position="40"/>
        <end position="377"/>
    </location>
</feature>
<keyword evidence="4" id="KW-0808">Transferase</keyword>
<dbReference type="Pfam" id="PF00069">
    <property type="entry name" value="Pkinase"/>
    <property type="match status" value="1"/>
</dbReference>
<keyword evidence="4" id="KW-0418">Kinase</keyword>
<dbReference type="InterPro" id="IPR000719">
    <property type="entry name" value="Prot_kinase_dom"/>
</dbReference>
<dbReference type="PROSITE" id="PS00108">
    <property type="entry name" value="PROTEIN_KINASE_ST"/>
    <property type="match status" value="1"/>
</dbReference>
<dbReference type="GO" id="GO:0004674">
    <property type="term" value="F:protein serine/threonine kinase activity"/>
    <property type="evidence" value="ECO:0007669"/>
    <property type="project" value="TreeGrafter"/>
</dbReference>
<dbReference type="SUPFAM" id="SSF48403">
    <property type="entry name" value="Ankyrin repeat"/>
    <property type="match status" value="1"/>
</dbReference>
<dbReference type="SMART" id="SM00248">
    <property type="entry name" value="ANK"/>
    <property type="match status" value="5"/>
</dbReference>
<evidence type="ECO:0000313" key="4">
    <source>
        <dbReference type="EMBL" id="KAK4442439.1"/>
    </source>
</evidence>
<dbReference type="InterPro" id="IPR008271">
    <property type="entry name" value="Ser/Thr_kinase_AS"/>
</dbReference>
<dbReference type="PROSITE" id="PS50011">
    <property type="entry name" value="PROTEIN_KINASE_DOM"/>
    <property type="match status" value="1"/>
</dbReference>
<proteinExistence type="inferred from homology"/>
<feature type="repeat" description="ANK" evidence="2">
    <location>
        <begin position="703"/>
        <end position="735"/>
    </location>
</feature>
<dbReference type="SUPFAM" id="SSF56112">
    <property type="entry name" value="Protein kinase-like (PK-like)"/>
    <property type="match status" value="1"/>
</dbReference>
<organism evidence="4 5">
    <name type="scientific">Podospora aff. communis PSN243</name>
    <dbReference type="NCBI Taxonomy" id="3040156"/>
    <lineage>
        <taxon>Eukaryota</taxon>
        <taxon>Fungi</taxon>
        <taxon>Dikarya</taxon>
        <taxon>Ascomycota</taxon>
        <taxon>Pezizomycotina</taxon>
        <taxon>Sordariomycetes</taxon>
        <taxon>Sordariomycetidae</taxon>
        <taxon>Sordariales</taxon>
        <taxon>Podosporaceae</taxon>
        <taxon>Podospora</taxon>
    </lineage>
</organism>
<dbReference type="EMBL" id="MU866016">
    <property type="protein sequence ID" value="KAK4442439.1"/>
    <property type="molecule type" value="Genomic_DNA"/>
</dbReference>
<reference evidence="4" key="2">
    <citation type="submission" date="2023-05" db="EMBL/GenBank/DDBJ databases">
        <authorList>
            <consortium name="Lawrence Berkeley National Laboratory"/>
            <person name="Steindorff A."/>
            <person name="Hensen N."/>
            <person name="Bonometti L."/>
            <person name="Westerberg I."/>
            <person name="Brannstrom I.O."/>
            <person name="Guillou S."/>
            <person name="Cros-Aarteil S."/>
            <person name="Calhoun S."/>
            <person name="Haridas S."/>
            <person name="Kuo A."/>
            <person name="Mondo S."/>
            <person name="Pangilinan J."/>
            <person name="Riley R."/>
            <person name="Labutti K."/>
            <person name="Andreopoulos B."/>
            <person name="Lipzen A."/>
            <person name="Chen C."/>
            <person name="Yanf M."/>
            <person name="Daum C."/>
            <person name="Ng V."/>
            <person name="Clum A."/>
            <person name="Ohm R."/>
            <person name="Martin F."/>
            <person name="Silar P."/>
            <person name="Natvig D."/>
            <person name="Lalanne C."/>
            <person name="Gautier V."/>
            <person name="Ament-Velasquez S.L."/>
            <person name="Kruys A."/>
            <person name="Hutchinson M.I."/>
            <person name="Powell A.J."/>
            <person name="Barry K."/>
            <person name="Miller A.N."/>
            <person name="Grigoriev I.V."/>
            <person name="Debuchy R."/>
            <person name="Gladieux P."/>
            <person name="Thoren M.H."/>
            <person name="Johannesson H."/>
        </authorList>
    </citation>
    <scope>NUCLEOTIDE SEQUENCE</scope>
    <source>
        <strain evidence="4">PSN243</strain>
    </source>
</reference>
<dbReference type="PROSITE" id="PS50297">
    <property type="entry name" value="ANK_REP_REGION"/>
    <property type="match status" value="1"/>
</dbReference>
<dbReference type="PANTHER" id="PTHR44329">
    <property type="entry name" value="SERINE/THREONINE-PROTEIN KINASE TNNI3K-RELATED"/>
    <property type="match status" value="1"/>
</dbReference>
<evidence type="ECO:0000256" key="1">
    <source>
        <dbReference type="ARBA" id="ARBA00005843"/>
    </source>
</evidence>
<dbReference type="PROSITE" id="PS50088">
    <property type="entry name" value="ANK_REPEAT"/>
    <property type="match status" value="2"/>
</dbReference>
<dbReference type="Gene3D" id="1.25.40.20">
    <property type="entry name" value="Ankyrin repeat-containing domain"/>
    <property type="match status" value="2"/>
</dbReference>
<dbReference type="Pfam" id="PF12796">
    <property type="entry name" value="Ank_2"/>
    <property type="match status" value="2"/>
</dbReference>
<dbReference type="SMART" id="SM00220">
    <property type="entry name" value="S_TKc"/>
    <property type="match status" value="1"/>
</dbReference>
<feature type="repeat" description="ANK" evidence="2">
    <location>
        <begin position="1148"/>
        <end position="1169"/>
    </location>
</feature>
<dbReference type="InterPro" id="IPR036770">
    <property type="entry name" value="Ankyrin_rpt-contain_sf"/>
</dbReference>
<evidence type="ECO:0000313" key="5">
    <source>
        <dbReference type="Proteomes" id="UP001321760"/>
    </source>
</evidence>
<evidence type="ECO:0000256" key="2">
    <source>
        <dbReference type="PROSITE-ProRule" id="PRU00023"/>
    </source>
</evidence>
<protein>
    <submittedName>
        <fullName evidence="4">Serine threonine kinase</fullName>
    </submittedName>
</protein>
<comment type="similarity">
    <text evidence="1">Belongs to the protein kinase superfamily. TKL Ser/Thr protein kinase family.</text>
</comment>
<dbReference type="InterPro" id="IPR011009">
    <property type="entry name" value="Kinase-like_dom_sf"/>
</dbReference>
<reference evidence="4" key="1">
    <citation type="journal article" date="2023" name="Mol. Phylogenet. Evol.">
        <title>Genome-scale phylogeny and comparative genomics of the fungal order Sordariales.</title>
        <authorList>
            <person name="Hensen N."/>
            <person name="Bonometti L."/>
            <person name="Westerberg I."/>
            <person name="Brannstrom I.O."/>
            <person name="Guillou S."/>
            <person name="Cros-Aarteil S."/>
            <person name="Calhoun S."/>
            <person name="Haridas S."/>
            <person name="Kuo A."/>
            <person name="Mondo S."/>
            <person name="Pangilinan J."/>
            <person name="Riley R."/>
            <person name="LaButti K."/>
            <person name="Andreopoulos B."/>
            <person name="Lipzen A."/>
            <person name="Chen C."/>
            <person name="Yan M."/>
            <person name="Daum C."/>
            <person name="Ng V."/>
            <person name="Clum A."/>
            <person name="Steindorff A."/>
            <person name="Ohm R.A."/>
            <person name="Martin F."/>
            <person name="Silar P."/>
            <person name="Natvig D.O."/>
            <person name="Lalanne C."/>
            <person name="Gautier V."/>
            <person name="Ament-Velasquez S.L."/>
            <person name="Kruys A."/>
            <person name="Hutchinson M.I."/>
            <person name="Powell A.J."/>
            <person name="Barry K."/>
            <person name="Miller A.N."/>
            <person name="Grigoriev I.V."/>
            <person name="Debuchy R."/>
            <person name="Gladieux P."/>
            <person name="Hiltunen Thoren M."/>
            <person name="Johannesson H."/>
        </authorList>
    </citation>
    <scope>NUCLEOTIDE SEQUENCE</scope>
    <source>
        <strain evidence="4">PSN243</strain>
    </source>
</reference>
<accession>A0AAV9G1H6</accession>
<dbReference type="Proteomes" id="UP001321760">
    <property type="component" value="Unassembled WGS sequence"/>
</dbReference>
<dbReference type="GO" id="GO:0005524">
    <property type="term" value="F:ATP binding"/>
    <property type="evidence" value="ECO:0007669"/>
    <property type="project" value="InterPro"/>
</dbReference>
<dbReference type="Gene3D" id="1.10.510.10">
    <property type="entry name" value="Transferase(Phosphotransferase) domain 1"/>
    <property type="match status" value="1"/>
</dbReference>
<comment type="caution">
    <text evidence="4">The sequence shown here is derived from an EMBL/GenBank/DDBJ whole genome shotgun (WGS) entry which is preliminary data.</text>
</comment>
<sequence length="1322" mass="148323">MEVRQREHDLLSFMSLFILTHQRIDVSLSLLGVLIDDASIDIQIKSEKGGYFTVCLAGSEDLLAARSWNSGLEPPGNKILPELVAVKTPRPDEDLNSPRSRRLWSAMAMELQILRNDYLSSHPNIVQLFGVCWKMVNGGVLMPSFVMEGADCDLAKFLNTPSSITYRKVLGLAVDTITGVKALHDVGIIHGDIKPENVLICKHPDLKITAKIADFGSSLLQSDIKDPIQPSEGTGFWQAPEVCRPLDGPQLLLTDVYSLGLVLWRLLGSELMYGVLDAVKDTGLTREAFVEQVKRNEERLIGALAHRSLVQIARQLAGPNEPEEGGEGSGNDGDPYAIEKTIEDMATAVLDALEPSSSRCRVNELLENMRNVMNRFLVWEEFRAIDSNDFNAAMNLNPQEKDIWRQPSIKEPSEDDVERIMQHGVSMAWLNQSFDNIRLGTSLSAMPGIDGVPESVAAAHRDVAWTLERWRRMKAPRPQDVVSLRRGGEVLEAEYSLGTLRSLHPTIINGIMQEVKSVALNPTEEAKRRTEAAWQYALFQLRTVQLDPRSEATITQALQILLQAADGGHVNAGAIVGHLYHCFGRQFPRSPRTELHWLIQGVCGGSGTAKRRLHSLNPRFHAEAMDQLRGKYAGVGIETPSQYYDRGEWHDDDLYWQVVAHIEAGEEKVVSQIVLLSATANRIGLLRKLIDEDLVNVNCVNEWSESPLLCACRSGHRDITLLLLDHGADPCTASGEGLTPLHFLSSFDGEHIPEICARLVNAGASTEARSRTGHKYRRMFDSTFGITDGTTLTWAVVANSAIATQTLIEHGADPFDLDGLELPYSDTFGSMTHVSPVWYASTQHQYYLLEILLRNIEKAKAERFINTYRRGFGSANAGAENDFPIIQWCVAYAGHGIGTRMLLHGKDHEHAFKQTLRILLDHGANTSGLLDIAVSKGQPFVIEHLLGDQAILEVTPDQWLHAILVVGDVQDWVMFDTLLRYSQAESISPEKWMLYYGTLRGLPDKIEYLEPFRQHRDPAEDFFAHFAHAMMRGKFNLAKWFYDTGLCDLSRRVSATETILGALIRRSKSYSNAIIQMEQLLRIKDLPDALFWDVAQFDETSFSALHMAVYFPEYRTDSTMARKVVRMIVRRWYEPEHLNAQVADGEFKGRTAMHIAALTGNLEAVRCLLTEESESLDLDLADANGFSILDTAAWGLVSQKDRILLWDLPSEARRAADMDHWQRVIEIIIRLLQAGARPRKIAVAVTRTEKEKVVVLDLQKVRRVTVPFKFFGDDFPAELQGDQFWSAVSKLEIDQSFFIGIEENLSDEERQNGVMRRVASFY</sequence>
<dbReference type="InterPro" id="IPR051681">
    <property type="entry name" value="Ser/Thr_Kinases-Pseudokinases"/>
</dbReference>
<name>A0AAV9G1H6_9PEZI</name>
<gene>
    <name evidence="4" type="ORF">QBC34DRAFT_418721</name>
</gene>
<evidence type="ECO:0000259" key="3">
    <source>
        <dbReference type="PROSITE" id="PS50011"/>
    </source>
</evidence>